<organism evidence="1 2">
    <name type="scientific">Anopheles minimus</name>
    <dbReference type="NCBI Taxonomy" id="112268"/>
    <lineage>
        <taxon>Eukaryota</taxon>
        <taxon>Metazoa</taxon>
        <taxon>Ecdysozoa</taxon>
        <taxon>Arthropoda</taxon>
        <taxon>Hexapoda</taxon>
        <taxon>Insecta</taxon>
        <taxon>Pterygota</taxon>
        <taxon>Neoptera</taxon>
        <taxon>Endopterygota</taxon>
        <taxon>Diptera</taxon>
        <taxon>Nematocera</taxon>
        <taxon>Culicoidea</taxon>
        <taxon>Culicidae</taxon>
        <taxon>Anophelinae</taxon>
        <taxon>Anopheles</taxon>
    </lineage>
</organism>
<dbReference type="VEuPathDB" id="VectorBase:AMIN014445"/>
<evidence type="ECO:0000313" key="1">
    <source>
        <dbReference type="EnsemblMetazoa" id="AMIN014445-PA"/>
    </source>
</evidence>
<evidence type="ECO:0000313" key="2">
    <source>
        <dbReference type="Proteomes" id="UP000075920"/>
    </source>
</evidence>
<accession>A0A182WP33</accession>
<dbReference type="EnsemblMetazoa" id="AMIN014445-RA">
    <property type="protein sequence ID" value="AMIN014445-PA"/>
    <property type="gene ID" value="AMIN014445"/>
</dbReference>
<dbReference type="AlphaFoldDB" id="A0A182WP33"/>
<keyword evidence="2" id="KW-1185">Reference proteome</keyword>
<proteinExistence type="predicted"/>
<dbReference type="Proteomes" id="UP000075920">
    <property type="component" value="Unassembled WGS sequence"/>
</dbReference>
<reference evidence="2" key="1">
    <citation type="submission" date="2013-03" db="EMBL/GenBank/DDBJ databases">
        <title>The Genome Sequence of Anopheles minimus MINIMUS1.</title>
        <authorList>
            <consortium name="The Broad Institute Genomics Platform"/>
            <person name="Neafsey D.E."/>
            <person name="Walton C."/>
            <person name="Walker B."/>
            <person name="Young S.K."/>
            <person name="Zeng Q."/>
            <person name="Gargeya S."/>
            <person name="Fitzgerald M."/>
            <person name="Haas B."/>
            <person name="Abouelleil A."/>
            <person name="Allen A.W."/>
            <person name="Alvarado L."/>
            <person name="Arachchi H.M."/>
            <person name="Berlin A.M."/>
            <person name="Chapman S.B."/>
            <person name="Gainer-Dewar J."/>
            <person name="Goldberg J."/>
            <person name="Griggs A."/>
            <person name="Gujja S."/>
            <person name="Hansen M."/>
            <person name="Howarth C."/>
            <person name="Imamovic A."/>
            <person name="Ireland A."/>
            <person name="Larimer J."/>
            <person name="McCowan C."/>
            <person name="Murphy C."/>
            <person name="Pearson M."/>
            <person name="Poon T.W."/>
            <person name="Priest M."/>
            <person name="Roberts A."/>
            <person name="Saif S."/>
            <person name="Shea T."/>
            <person name="Sisk P."/>
            <person name="Sykes S."/>
            <person name="Wortman J."/>
            <person name="Nusbaum C."/>
            <person name="Birren B."/>
        </authorList>
    </citation>
    <scope>NUCLEOTIDE SEQUENCE [LARGE SCALE GENOMIC DNA]</scope>
    <source>
        <strain evidence="2">MINIMUS1</strain>
    </source>
</reference>
<reference evidence="1" key="2">
    <citation type="submission" date="2020-05" db="UniProtKB">
        <authorList>
            <consortium name="EnsemblMetazoa"/>
        </authorList>
    </citation>
    <scope>IDENTIFICATION</scope>
    <source>
        <strain evidence="1">MINIMUS1</strain>
    </source>
</reference>
<protein>
    <submittedName>
        <fullName evidence="1">Uncharacterized protein</fullName>
    </submittedName>
</protein>
<dbReference type="EnsemblMetazoa" id="AMIN014445-RB">
    <property type="protein sequence ID" value="AMIN014445-PB"/>
    <property type="gene ID" value="AMIN014445"/>
</dbReference>
<sequence>MIINRIFLRPSNTRGVQSKAYGSLGVLRCIGCCTPEDSVLSSFFSSSSILKFKRFHTIFGPGYLFYVLPVF</sequence>
<name>A0A182WP33_9DIPT</name>